<evidence type="ECO:0000313" key="4">
    <source>
        <dbReference type="Proteomes" id="UP000604825"/>
    </source>
</evidence>
<sequence length="375" mass="39878">MTEPIKDGGLEVEGGGNHRTGFAASSEQQLQPYSSNFFRFLFHQQGAETAQEMQQIKGCEARERRGAGGLLTIDFCFVAASMILESLVHSSNAANNQKKLAKSFGELKIVISATFHWNAANKAIDTSRRQTTNAQVLEESEDDAKAQSPAPFRNAAFRATAQCTDAGTSGVIPDSLYLDLTKALVDTDKNPYDASGMDVARIGLGAPPRPPLVGETPRPSGSGMEHGTEHSMQEVVGRNQAIEALKKEMGILEVEKTRLAGEVGGLCTAQAELGELQKKVDLLNKEVDGAKAAEHLATERTLKAIETANNLRKQEAQKVEAARGAAGAQPSRAAQAMAMKAPSPAVEAMAPRAPSPAVDVPRPREPTPAPADSEV</sequence>
<keyword evidence="1" id="KW-0175">Coiled coil</keyword>
<dbReference type="AlphaFoldDB" id="A0A811N6J9"/>
<comment type="caution">
    <text evidence="3">The sequence shown here is derived from an EMBL/GenBank/DDBJ whole genome shotgun (WGS) entry which is preliminary data.</text>
</comment>
<feature type="region of interest" description="Disordered" evidence="2">
    <location>
        <begin position="321"/>
        <end position="375"/>
    </location>
</feature>
<feature type="compositionally biased region" description="Low complexity" evidence="2">
    <location>
        <begin position="322"/>
        <end position="339"/>
    </location>
</feature>
<gene>
    <name evidence="3" type="ORF">NCGR_LOCUS10694</name>
</gene>
<feature type="coiled-coil region" evidence="1">
    <location>
        <begin position="242"/>
        <end position="293"/>
    </location>
</feature>
<feature type="region of interest" description="Disordered" evidence="2">
    <location>
        <begin position="126"/>
        <end position="149"/>
    </location>
</feature>
<keyword evidence="4" id="KW-1185">Reference proteome</keyword>
<organism evidence="3 4">
    <name type="scientific">Miscanthus lutarioriparius</name>
    <dbReference type="NCBI Taxonomy" id="422564"/>
    <lineage>
        <taxon>Eukaryota</taxon>
        <taxon>Viridiplantae</taxon>
        <taxon>Streptophyta</taxon>
        <taxon>Embryophyta</taxon>
        <taxon>Tracheophyta</taxon>
        <taxon>Spermatophyta</taxon>
        <taxon>Magnoliopsida</taxon>
        <taxon>Liliopsida</taxon>
        <taxon>Poales</taxon>
        <taxon>Poaceae</taxon>
        <taxon>PACMAD clade</taxon>
        <taxon>Panicoideae</taxon>
        <taxon>Andropogonodae</taxon>
        <taxon>Andropogoneae</taxon>
        <taxon>Saccharinae</taxon>
        <taxon>Miscanthus</taxon>
    </lineage>
</organism>
<feature type="region of interest" description="Disordered" evidence="2">
    <location>
        <begin position="1"/>
        <end position="22"/>
    </location>
</feature>
<evidence type="ECO:0000256" key="2">
    <source>
        <dbReference type="SAM" id="MobiDB-lite"/>
    </source>
</evidence>
<name>A0A811N6J9_9POAL</name>
<feature type="region of interest" description="Disordered" evidence="2">
    <location>
        <begin position="202"/>
        <end position="230"/>
    </location>
</feature>
<dbReference type="EMBL" id="CAJGYO010000002">
    <property type="protein sequence ID" value="CAD6215442.1"/>
    <property type="molecule type" value="Genomic_DNA"/>
</dbReference>
<reference evidence="3" key="1">
    <citation type="submission" date="2020-10" db="EMBL/GenBank/DDBJ databases">
        <authorList>
            <person name="Han B."/>
            <person name="Lu T."/>
            <person name="Zhao Q."/>
            <person name="Huang X."/>
            <person name="Zhao Y."/>
        </authorList>
    </citation>
    <scope>NUCLEOTIDE SEQUENCE</scope>
</reference>
<protein>
    <submittedName>
        <fullName evidence="3">Uncharacterized protein</fullName>
    </submittedName>
</protein>
<evidence type="ECO:0000313" key="3">
    <source>
        <dbReference type="EMBL" id="CAD6215442.1"/>
    </source>
</evidence>
<proteinExistence type="predicted"/>
<evidence type="ECO:0000256" key="1">
    <source>
        <dbReference type="SAM" id="Coils"/>
    </source>
</evidence>
<accession>A0A811N6J9</accession>
<dbReference type="Proteomes" id="UP000604825">
    <property type="component" value="Unassembled WGS sequence"/>
</dbReference>